<feature type="domain" description="HTH cro/C1-type" evidence="1">
    <location>
        <begin position="32"/>
        <end position="79"/>
    </location>
</feature>
<dbReference type="CDD" id="cd00093">
    <property type="entry name" value="HTH_XRE"/>
    <property type="match status" value="1"/>
</dbReference>
<dbReference type="InterPro" id="IPR010982">
    <property type="entry name" value="Lambda_DNA-bd_dom_sf"/>
</dbReference>
<name>A0A1A8ZID9_9ACTN</name>
<dbReference type="STRING" id="261654.GA0070611_2384"/>
<evidence type="ECO:0000313" key="3">
    <source>
        <dbReference type="Proteomes" id="UP000199385"/>
    </source>
</evidence>
<dbReference type="PROSITE" id="PS50943">
    <property type="entry name" value="HTH_CROC1"/>
    <property type="match status" value="1"/>
</dbReference>
<gene>
    <name evidence="2" type="ORF">GA0070611_2384</name>
</gene>
<dbReference type="PANTHER" id="PTHR35010">
    <property type="entry name" value="BLL4672 PROTEIN-RELATED"/>
    <property type="match status" value="1"/>
</dbReference>
<keyword evidence="3" id="KW-1185">Reference proteome</keyword>
<dbReference type="Pfam" id="PF17765">
    <property type="entry name" value="MLTR_LBD"/>
    <property type="match status" value="1"/>
</dbReference>
<dbReference type="GO" id="GO:0003677">
    <property type="term" value="F:DNA binding"/>
    <property type="evidence" value="ECO:0007669"/>
    <property type="project" value="InterPro"/>
</dbReference>
<protein>
    <submittedName>
        <fullName evidence="2">Helix-turn-helix domain-containing protein</fullName>
    </submittedName>
</protein>
<dbReference type="PATRIC" id="fig|261654.4.peg.2432"/>
<dbReference type="EMBL" id="LT594323">
    <property type="protein sequence ID" value="SBT43610.1"/>
    <property type="molecule type" value="Genomic_DNA"/>
</dbReference>
<organism evidence="2 3">
    <name type="scientific">Micromonospora auratinigra</name>
    <dbReference type="NCBI Taxonomy" id="261654"/>
    <lineage>
        <taxon>Bacteria</taxon>
        <taxon>Bacillati</taxon>
        <taxon>Actinomycetota</taxon>
        <taxon>Actinomycetes</taxon>
        <taxon>Micromonosporales</taxon>
        <taxon>Micromonosporaceae</taxon>
        <taxon>Micromonospora</taxon>
    </lineage>
</organism>
<dbReference type="InterPro" id="IPR001387">
    <property type="entry name" value="Cro/C1-type_HTH"/>
</dbReference>
<dbReference type="SUPFAM" id="SSF47413">
    <property type="entry name" value="lambda repressor-like DNA-binding domains"/>
    <property type="match status" value="1"/>
</dbReference>
<accession>A0A1A8ZID9</accession>
<dbReference type="OrthoDB" id="3608749at2"/>
<dbReference type="Pfam" id="PF13560">
    <property type="entry name" value="HTH_31"/>
    <property type="match status" value="1"/>
</dbReference>
<dbReference type="InterPro" id="IPR041413">
    <property type="entry name" value="MLTR_LBD"/>
</dbReference>
<dbReference type="SMART" id="SM00530">
    <property type="entry name" value="HTH_XRE"/>
    <property type="match status" value="1"/>
</dbReference>
<evidence type="ECO:0000313" key="2">
    <source>
        <dbReference type="EMBL" id="SBT43610.1"/>
    </source>
</evidence>
<sequence>MDELADVLRAWRDRLSPQAAGLPAGTGRRTPGLRREELALLAGVSVEYLVRLEQGRARHPSPQLLGALARALRLTDDERDHLYRVGGAAVPAQGLVSQHLTPGVQRLLDRLGDVPIAVHSAAWDPLWWNPLWAALTGDPDGHDGLERNVAWRHFVRGPGVIEFDDQHAEEFSADLTADLREATGRYPDDPGLTALVDRLRAESPDFRRRWGQAHVARHRSSRKTVTSTPVGPIDVDCDVLTVPGGDLRVVVYTVAPGSPDASRLALLRVAGREAWIR</sequence>
<dbReference type="Proteomes" id="UP000199385">
    <property type="component" value="Chromosome I"/>
</dbReference>
<dbReference type="AlphaFoldDB" id="A0A1A8ZID9"/>
<reference evidence="3" key="1">
    <citation type="submission" date="2016-06" db="EMBL/GenBank/DDBJ databases">
        <authorList>
            <person name="Varghese N."/>
            <person name="Submissions Spin"/>
        </authorList>
    </citation>
    <scope>NUCLEOTIDE SEQUENCE [LARGE SCALE GENOMIC DNA]</scope>
    <source>
        <strain evidence="3">DSM 44815</strain>
    </source>
</reference>
<dbReference type="Gene3D" id="1.10.260.40">
    <property type="entry name" value="lambda repressor-like DNA-binding domains"/>
    <property type="match status" value="1"/>
</dbReference>
<proteinExistence type="predicted"/>
<dbReference type="PANTHER" id="PTHR35010:SF2">
    <property type="entry name" value="BLL4672 PROTEIN"/>
    <property type="match status" value="1"/>
</dbReference>
<dbReference type="Gene3D" id="3.30.450.180">
    <property type="match status" value="1"/>
</dbReference>
<evidence type="ECO:0000259" key="1">
    <source>
        <dbReference type="PROSITE" id="PS50943"/>
    </source>
</evidence>
<dbReference type="RefSeq" id="WP_091662529.1">
    <property type="nucleotide sequence ID" value="NZ_LT594323.1"/>
</dbReference>